<protein>
    <submittedName>
        <fullName evidence="7">Nitroreductase</fullName>
    </submittedName>
</protein>
<dbReference type="Proteomes" id="UP000007093">
    <property type="component" value="Chromosome"/>
</dbReference>
<dbReference type="InParanoid" id="G4Q447"/>
<evidence type="ECO:0000259" key="6">
    <source>
        <dbReference type="Pfam" id="PF00881"/>
    </source>
</evidence>
<comment type="cofactor">
    <cofactor evidence="1">
        <name>FMN</name>
        <dbReference type="ChEBI" id="CHEBI:58210"/>
    </cofactor>
</comment>
<dbReference type="HOGENOM" id="CLU_070764_7_0_9"/>
<dbReference type="InterPro" id="IPR000415">
    <property type="entry name" value="Nitroreductase-like"/>
</dbReference>
<proteinExistence type="inferred from homology"/>
<gene>
    <name evidence="7" type="ordered locus">Acin_0601</name>
</gene>
<comment type="similarity">
    <text evidence="2">Belongs to the nitroreductase family.</text>
</comment>
<keyword evidence="8" id="KW-1185">Reference proteome</keyword>
<dbReference type="EMBL" id="CP003058">
    <property type="protein sequence ID" value="AEQ21841.1"/>
    <property type="molecule type" value="Genomic_DNA"/>
</dbReference>
<dbReference type="AlphaFoldDB" id="G4Q447"/>
<dbReference type="SUPFAM" id="SSF55469">
    <property type="entry name" value="FMN-dependent nitroreductase-like"/>
    <property type="match status" value="1"/>
</dbReference>
<evidence type="ECO:0000313" key="7">
    <source>
        <dbReference type="EMBL" id="AEQ21841.1"/>
    </source>
</evidence>
<dbReference type="STRING" id="568816.Acin_0601"/>
<reference evidence="7 8" key="1">
    <citation type="journal article" date="2011" name="J. Bacteriol.">
        <title>Complete genome sequence of Acidaminococcus intestini RYC-MR95, a Gram-negative bacterium from the phylum Firmicutes.</title>
        <authorList>
            <person name="D'Auria G."/>
            <person name="Galan J.C."/>
            <person name="Rodriguez-Alcayna M."/>
            <person name="Moya A."/>
            <person name="Baquero F."/>
            <person name="Latorre A."/>
        </authorList>
    </citation>
    <scope>NUCLEOTIDE SEQUENCE [LARGE SCALE GENOMIC DNA]</scope>
    <source>
        <strain evidence="7 8">RyC-MR95</strain>
    </source>
</reference>
<feature type="domain" description="Nitroreductase" evidence="6">
    <location>
        <begin position="8"/>
        <end position="155"/>
    </location>
</feature>
<evidence type="ECO:0000256" key="5">
    <source>
        <dbReference type="ARBA" id="ARBA00023002"/>
    </source>
</evidence>
<keyword evidence="4" id="KW-0288">FMN</keyword>
<organism evidence="7 8">
    <name type="scientific">Acidaminococcus intestini (strain RyC-MR95)</name>
    <dbReference type="NCBI Taxonomy" id="568816"/>
    <lineage>
        <taxon>Bacteria</taxon>
        <taxon>Bacillati</taxon>
        <taxon>Bacillota</taxon>
        <taxon>Negativicutes</taxon>
        <taxon>Acidaminococcales</taxon>
        <taxon>Acidaminococcaceae</taxon>
        <taxon>Acidaminococcus</taxon>
    </lineage>
</organism>
<keyword evidence="5" id="KW-0560">Oxidoreductase</keyword>
<dbReference type="GO" id="GO:0016491">
    <property type="term" value="F:oxidoreductase activity"/>
    <property type="evidence" value="ECO:0007669"/>
    <property type="project" value="UniProtKB-KW"/>
</dbReference>
<evidence type="ECO:0000313" key="8">
    <source>
        <dbReference type="Proteomes" id="UP000007093"/>
    </source>
</evidence>
<dbReference type="PANTHER" id="PTHR43673">
    <property type="entry name" value="NAD(P)H NITROREDUCTASE YDGI-RELATED"/>
    <property type="match status" value="1"/>
</dbReference>
<dbReference type="Pfam" id="PF00881">
    <property type="entry name" value="Nitroreductase"/>
    <property type="match status" value="1"/>
</dbReference>
<name>G4Q447_ACIIR</name>
<dbReference type="GeneID" id="92878069"/>
<dbReference type="RefSeq" id="WP_009016234.1">
    <property type="nucleotide sequence ID" value="NC_016077.1"/>
</dbReference>
<dbReference type="InterPro" id="IPR029479">
    <property type="entry name" value="Nitroreductase"/>
</dbReference>
<dbReference type="Gene3D" id="3.40.109.10">
    <property type="entry name" value="NADH Oxidase"/>
    <property type="match status" value="1"/>
</dbReference>
<evidence type="ECO:0000256" key="4">
    <source>
        <dbReference type="ARBA" id="ARBA00022643"/>
    </source>
</evidence>
<dbReference type="KEGG" id="ain:Acin_0601"/>
<dbReference type="eggNOG" id="COG0778">
    <property type="taxonomic scope" value="Bacteria"/>
</dbReference>
<accession>G4Q447</accession>
<evidence type="ECO:0000256" key="1">
    <source>
        <dbReference type="ARBA" id="ARBA00001917"/>
    </source>
</evidence>
<evidence type="ECO:0000256" key="3">
    <source>
        <dbReference type="ARBA" id="ARBA00022630"/>
    </source>
</evidence>
<keyword evidence="3" id="KW-0285">Flavoprotein</keyword>
<evidence type="ECO:0000256" key="2">
    <source>
        <dbReference type="ARBA" id="ARBA00007118"/>
    </source>
</evidence>
<sequence length="178" mass="19732">MNEVLTALKTRRSIRKFRSDPVPQALLDEIMEAGLYAASGMDRQKTIILCLTDPDVIARLSRANAQIAGYKEGTDPFYGAPAVLVVLSPKEVPTALYDGSLVLGNLMTAAHALGLGSCWIHRAYEEFKQPVWQEFLRQLGLKGDYIGIGHCVIGYPDEHPEASPRRSGRIFYVGKEKR</sequence>
<dbReference type="PATRIC" id="fig|568816.4.peg.583"/>
<dbReference type="CDD" id="cd02136">
    <property type="entry name" value="PnbA_NfnB-like"/>
    <property type="match status" value="1"/>
</dbReference>
<dbReference type="PANTHER" id="PTHR43673:SF2">
    <property type="entry name" value="NITROREDUCTASE"/>
    <property type="match status" value="1"/>
</dbReference>